<dbReference type="Proteomes" id="UP001231189">
    <property type="component" value="Unassembled WGS sequence"/>
</dbReference>
<protein>
    <submittedName>
        <fullName evidence="1">Uncharacterized protein</fullName>
    </submittedName>
</protein>
<dbReference type="EMBL" id="JAUUTY010000007">
    <property type="protein sequence ID" value="KAK1607357.1"/>
    <property type="molecule type" value="Genomic_DNA"/>
</dbReference>
<evidence type="ECO:0000313" key="1">
    <source>
        <dbReference type="EMBL" id="KAK1607357.1"/>
    </source>
</evidence>
<gene>
    <name evidence="1" type="ORF">QYE76_031030</name>
</gene>
<organism evidence="1 2">
    <name type="scientific">Lolium multiflorum</name>
    <name type="common">Italian ryegrass</name>
    <name type="synonym">Lolium perenne subsp. multiflorum</name>
    <dbReference type="NCBI Taxonomy" id="4521"/>
    <lineage>
        <taxon>Eukaryota</taxon>
        <taxon>Viridiplantae</taxon>
        <taxon>Streptophyta</taxon>
        <taxon>Embryophyta</taxon>
        <taxon>Tracheophyta</taxon>
        <taxon>Spermatophyta</taxon>
        <taxon>Magnoliopsida</taxon>
        <taxon>Liliopsida</taxon>
        <taxon>Poales</taxon>
        <taxon>Poaceae</taxon>
        <taxon>BOP clade</taxon>
        <taxon>Pooideae</taxon>
        <taxon>Poodae</taxon>
        <taxon>Poeae</taxon>
        <taxon>Poeae Chloroplast Group 2 (Poeae type)</taxon>
        <taxon>Loliodinae</taxon>
        <taxon>Loliinae</taxon>
        <taxon>Lolium</taxon>
    </lineage>
</organism>
<evidence type="ECO:0000313" key="2">
    <source>
        <dbReference type="Proteomes" id="UP001231189"/>
    </source>
</evidence>
<keyword evidence="2" id="KW-1185">Reference proteome</keyword>
<sequence>MSDLSDSGSNQCGMGLQTGNGDMNFFVCRLECKELVMRVRLLYNLLLYANNKVFKQSKGVACLSAAPPAVRINNGGGHGRGEGGVEMFWQADAVSDGALAVVEAEPDSGKFSNHQLMLLRQEDGVIRAQFVYATWNFSTVVALLFGIEGLFSLHQTRWTKLDGPDYPSALCQGLVLKLIVIASTLPYNDVFCHSDVENVGLPVAYFGLLNKA</sequence>
<comment type="caution">
    <text evidence="1">The sequence shown here is derived from an EMBL/GenBank/DDBJ whole genome shotgun (WGS) entry which is preliminary data.</text>
</comment>
<accession>A0AAD8QRE8</accession>
<name>A0AAD8QRE8_LOLMU</name>
<reference evidence="1" key="1">
    <citation type="submission" date="2023-07" db="EMBL/GenBank/DDBJ databases">
        <title>A chromosome-level genome assembly of Lolium multiflorum.</title>
        <authorList>
            <person name="Chen Y."/>
            <person name="Copetti D."/>
            <person name="Kolliker R."/>
            <person name="Studer B."/>
        </authorList>
    </citation>
    <scope>NUCLEOTIDE SEQUENCE</scope>
    <source>
        <strain evidence="1">02402/16</strain>
        <tissue evidence="1">Leaf</tissue>
    </source>
</reference>
<dbReference type="AlphaFoldDB" id="A0AAD8QRE8"/>
<proteinExistence type="predicted"/>